<dbReference type="PROSITE" id="PS50211">
    <property type="entry name" value="DENN"/>
    <property type="match status" value="1"/>
</dbReference>
<dbReference type="Gene3D" id="3.40.50.11500">
    <property type="match status" value="1"/>
</dbReference>
<evidence type="ECO:0000313" key="8">
    <source>
        <dbReference type="Proteomes" id="UP000472264"/>
    </source>
</evidence>
<evidence type="ECO:0000256" key="4">
    <source>
        <dbReference type="SAM" id="MobiDB-lite"/>
    </source>
</evidence>
<reference evidence="7" key="1">
    <citation type="submission" date="2021-04" db="EMBL/GenBank/DDBJ databases">
        <authorList>
            <consortium name="Wellcome Sanger Institute Data Sharing"/>
        </authorList>
    </citation>
    <scope>NUCLEOTIDE SEQUENCE [LARGE SCALE GENOMIC DNA]</scope>
</reference>
<dbReference type="FunFam" id="3.40.50.11500:FF:000003">
    <property type="entry name" value="DENN domain containing 4C"/>
    <property type="match status" value="1"/>
</dbReference>
<dbReference type="Ensembl" id="ENSENLT00000056347.1">
    <property type="protein sequence ID" value="ENSENLP00000055055.1"/>
    <property type="gene ID" value="ENSENLG00000022900.1"/>
</dbReference>
<name>A0A665XEY7_ECHNA</name>
<evidence type="ECO:0000256" key="3">
    <source>
        <dbReference type="PROSITE-ProRule" id="PRU00708"/>
    </source>
</evidence>
<feature type="compositionally biased region" description="Polar residues" evidence="4">
    <location>
        <begin position="1158"/>
        <end position="1178"/>
    </location>
</feature>
<accession>A0A665XEY7</accession>
<feature type="region of interest" description="Disordered" evidence="4">
    <location>
        <begin position="1115"/>
        <end position="1134"/>
    </location>
</feature>
<proteinExistence type="predicted"/>
<dbReference type="InterPro" id="IPR043153">
    <property type="entry name" value="DENN_C"/>
</dbReference>
<keyword evidence="1" id="KW-0597">Phosphoprotein</keyword>
<dbReference type="InterPro" id="IPR018798">
    <property type="entry name" value="MVB12A/B"/>
</dbReference>
<dbReference type="FunFam" id="2.100.10.50:FF:000001">
    <property type="entry name" value="DENN domain containing 4C"/>
    <property type="match status" value="1"/>
</dbReference>
<dbReference type="InterPro" id="IPR037516">
    <property type="entry name" value="Tripartite_DENN"/>
</dbReference>
<dbReference type="PROSITE" id="PS51498">
    <property type="entry name" value="MABP"/>
    <property type="match status" value="1"/>
</dbReference>
<feature type="compositionally biased region" description="Low complexity" evidence="4">
    <location>
        <begin position="1115"/>
        <end position="1125"/>
    </location>
</feature>
<dbReference type="PANTHER" id="PTHR12296:SF17">
    <property type="entry name" value="DENN DOMAIN-CONTAINING PROTEIN 4C"/>
    <property type="match status" value="1"/>
</dbReference>
<evidence type="ECO:0008006" key="9">
    <source>
        <dbReference type="Google" id="ProtNLM"/>
    </source>
</evidence>
<feature type="region of interest" description="Disordered" evidence="4">
    <location>
        <begin position="1158"/>
        <end position="1217"/>
    </location>
</feature>
<feature type="compositionally biased region" description="Low complexity" evidence="4">
    <location>
        <begin position="1197"/>
        <end position="1217"/>
    </location>
</feature>
<dbReference type="Gene3D" id="1.25.40.10">
    <property type="entry name" value="Tetratricopeptide repeat domain"/>
    <property type="match status" value="1"/>
</dbReference>
<feature type="compositionally biased region" description="Basic and acidic residues" evidence="4">
    <location>
        <begin position="1058"/>
        <end position="1085"/>
    </location>
</feature>
<dbReference type="SMART" id="SM00800">
    <property type="entry name" value="uDENN"/>
    <property type="match status" value="1"/>
</dbReference>
<dbReference type="InterPro" id="IPR051696">
    <property type="entry name" value="DENN_Domain_GEFs"/>
</dbReference>
<evidence type="ECO:0000259" key="6">
    <source>
        <dbReference type="PROSITE" id="PS51498"/>
    </source>
</evidence>
<evidence type="ECO:0000259" key="5">
    <source>
        <dbReference type="PROSITE" id="PS50211"/>
    </source>
</evidence>
<dbReference type="Proteomes" id="UP000472264">
    <property type="component" value="Chromosome 18"/>
</dbReference>
<dbReference type="InterPro" id="IPR005113">
    <property type="entry name" value="uDENN_dom"/>
</dbReference>
<evidence type="ECO:0000256" key="1">
    <source>
        <dbReference type="ARBA" id="ARBA00022553"/>
    </source>
</evidence>
<dbReference type="GO" id="GO:0005085">
    <property type="term" value="F:guanyl-nucleotide exchange factor activity"/>
    <property type="evidence" value="ECO:0007669"/>
    <property type="project" value="UniProtKB-KW"/>
</dbReference>
<dbReference type="SMART" id="SM00801">
    <property type="entry name" value="dDENN"/>
    <property type="match status" value="1"/>
</dbReference>
<dbReference type="InterPro" id="IPR023341">
    <property type="entry name" value="MABP"/>
</dbReference>
<gene>
    <name evidence="7" type="primary">dennd4c</name>
</gene>
<evidence type="ECO:0000256" key="2">
    <source>
        <dbReference type="ARBA" id="ARBA00022658"/>
    </source>
</evidence>
<feature type="region of interest" description="Disordered" evidence="4">
    <location>
        <begin position="899"/>
        <end position="987"/>
    </location>
</feature>
<reference evidence="7" key="2">
    <citation type="submission" date="2025-08" db="UniProtKB">
        <authorList>
            <consortium name="Ensembl"/>
        </authorList>
    </citation>
    <scope>IDENTIFICATION</scope>
</reference>
<dbReference type="GO" id="GO:0005829">
    <property type="term" value="C:cytosol"/>
    <property type="evidence" value="ECO:0007669"/>
    <property type="project" value="UniProtKB-ARBA"/>
</dbReference>
<keyword evidence="8" id="KW-1185">Reference proteome</keyword>
<dbReference type="SMART" id="SM00799">
    <property type="entry name" value="DENN"/>
    <property type="match status" value="1"/>
</dbReference>
<keyword evidence="2" id="KW-0344">Guanine-nucleotide releasing factor</keyword>
<reference evidence="7" key="3">
    <citation type="submission" date="2025-09" db="UniProtKB">
        <authorList>
            <consortium name="Ensembl"/>
        </authorList>
    </citation>
    <scope>IDENTIFICATION</scope>
</reference>
<feature type="repeat" description="PPR" evidence="3">
    <location>
        <begin position="802"/>
        <end position="836"/>
    </location>
</feature>
<feature type="compositionally biased region" description="Basic and acidic residues" evidence="4">
    <location>
        <begin position="918"/>
        <end position="935"/>
    </location>
</feature>
<dbReference type="Pfam" id="PF03455">
    <property type="entry name" value="dDENN"/>
    <property type="match status" value="1"/>
</dbReference>
<dbReference type="Pfam" id="PF10240">
    <property type="entry name" value="DUF2464"/>
    <property type="match status" value="1"/>
</dbReference>
<dbReference type="InterPro" id="IPR002885">
    <property type="entry name" value="PPR_rpt"/>
</dbReference>
<dbReference type="FunFam" id="1.25.40.10:FF:000042">
    <property type="entry name" value="C-myc promoter-binding protein isoform X1"/>
    <property type="match status" value="1"/>
</dbReference>
<dbReference type="InterPro" id="IPR011990">
    <property type="entry name" value="TPR-like_helical_dom_sf"/>
</dbReference>
<dbReference type="GO" id="GO:0032483">
    <property type="term" value="P:regulation of Rab protein signal transduction"/>
    <property type="evidence" value="ECO:0007669"/>
    <property type="project" value="TreeGrafter"/>
</dbReference>
<organism evidence="7 8">
    <name type="scientific">Echeneis naucrates</name>
    <name type="common">Live sharksucker</name>
    <dbReference type="NCBI Taxonomy" id="173247"/>
    <lineage>
        <taxon>Eukaryota</taxon>
        <taxon>Metazoa</taxon>
        <taxon>Chordata</taxon>
        <taxon>Craniata</taxon>
        <taxon>Vertebrata</taxon>
        <taxon>Euteleostomi</taxon>
        <taxon>Actinopterygii</taxon>
        <taxon>Neopterygii</taxon>
        <taxon>Teleostei</taxon>
        <taxon>Neoteleostei</taxon>
        <taxon>Acanthomorphata</taxon>
        <taxon>Carangaria</taxon>
        <taxon>Carangiformes</taxon>
        <taxon>Echeneidae</taxon>
        <taxon>Echeneis</taxon>
    </lineage>
</organism>
<dbReference type="InterPro" id="IPR005112">
    <property type="entry name" value="dDENN_dom"/>
</dbReference>
<feature type="region of interest" description="Disordered" evidence="4">
    <location>
        <begin position="1051"/>
        <end position="1100"/>
    </location>
</feature>
<feature type="domain" description="MABP" evidence="6">
    <location>
        <begin position="38"/>
        <end position="197"/>
    </location>
</feature>
<dbReference type="PROSITE" id="PS51375">
    <property type="entry name" value="PPR"/>
    <property type="match status" value="1"/>
</dbReference>
<protein>
    <recommendedName>
        <fullName evidence="9">DENN/MADD domain containing 4C</fullName>
    </recommendedName>
</protein>
<sequence length="1772" mass="196082">MIEDKGHRVTDYFVVAGLTDKSTPLEQDLSETKSTGPKAPITDLAVINRSAGETVPEGFTCIDSTYSGQQANLNHGSLKSPELFLCYKRGREKPPLIDIGVLYEGKERLIQGCEVIQATPYGRCANVNNSSATSQRIFITFRRAPPVQPQNSLAVTDICVIVTSKGETSPHTFCKVDKNLNCGMWGSSVFLCYKKSVSASNSISYKAGLIFRYPEEDYESFPLSESVPLFCLPMGAKIECWAPNTRDPLPVFSTFVLTISSGEKVYGSAIQFYEPYSVDLLSEKQKIQLGLLTTVEKKMIPNRPVNTNKCICLLSRWPFFEAFRKFLMFLYKLSVSGPHPLPIEKHISHFMHNVSFPSPQRPRILVQLSAHDTLILSQPVCTPLPLSGADYGTLLMNLGADNCATLLHFVLLESKILLHSLRPAVLTGVAEAVVAMIFPFQWQCPYIPLCPLSLADVLNAPCPFIVGVDSRYFDLYDPPPDVVCVDLDTNTIYLSDEKRHNNWKNLPKKPCKSLINSLSNLYHQLSSATQEGSAIDMTPIEADFTWHKKKTALEMEIQEAFLRFMASILKGYRSYLKPITQAPSEKTTAADSLYDLQGFLKSRDRAHQKFYSQLTKTQIFIRFIEECTFVSDKDTGLAFFDDCVEKVEGELSEDTRLLELDESQKSEHTVFVMPPEPPADGGTDSAARYTYKAFPRLQIDVFDRPRVLRPALSSRAAGASLSSSPALLAKRTKQEIKLAYKMAKRFYSNPPLWARCLFSHCYSLWFICLPAGVRLAKSKGRAMQQAYNILLKMRTTEVEVLDEVCYRVVMQLCGVWGLPVMAVRVLVEMKKAGVHPNAITYGYYNKAVLESPWPSRNRSGLFMWTKLRNVLRGVAQFKHTVDRTTSKKGTALITTAASTTDGDRLSHGSADSSNEVNSEEHNLFPHDHGMEDTTDNHCSTGAGKLFRRHSKNDDVSLPGDDASLPSGDAASQPQQHRQKSFSERSCSFSAETRAGMLLEKGVGHMASQMGADARILAAALSVGQSVPPTSVSTSLFEEPEDDQGLILGKLPVEEEPEAPEKGKGDDNNGEGNEVKMEKQNRKETEAQEDESGVRAATLERADVEMGADPLSLLVSESEESASVTSQEPPRSMPPVVSRNLAEEIEMYMSLQSPLGVKSSSMELQQSLADSTDAPQAKQSLERRSSLPVPPVKTPAGSTFAAKTKTPTTTTASPGARTSSLTALVKSSQGGSLGSVINSISGMKMDTLLSGPKIDVLKSGMKQAANVASKVWGAVASAYSYSDDEVSSCTSLGSSSGSSDTGRGTHQTCKHTLSARLFTPCFLLEHLPELRLGGQDIVFTTNHCRACAANMSNWEVIFPSCQVLMSSCSQCRSCEALVYDEEIMAGWTADDSNLNTNCPFCRTAFLPVLHIEFHDLRTMTGGASSYESLLTLVRTGFIIQEFFTKEAKKLSPVSSSFTFSSSLFAVFVSSLIPEPVQSDPLGLLEHHAAGKQQKCSGTSLTRSNSVGGPLQSLDYSQRPGHGVSTTSLPCSLQEVSVSDGIGARRPNPKPVSVPYLSPLVLRKELETLLENEGDQVIYTHKFLSQHPIIFWNLVWYFRRLDLPTHLPGLILNSEHCNNGVQLPLTSLSKDSKQVFIQLLWDNINLHQEPGQPLYLWWRNLTKLYYHQEIRTLLNTIVRNIQTNDVYGPINLLIREIKRGPEGVKRQRSIYREIMFLSLVALGRENIDVEAFDREYRVAFDQLSPEQLKSLHCIDRPPAPSVQWCLKCFGAPFI</sequence>
<dbReference type="GO" id="GO:0000813">
    <property type="term" value="C:ESCRT I complex"/>
    <property type="evidence" value="ECO:0007669"/>
    <property type="project" value="InterPro"/>
</dbReference>
<feature type="domain" description="UDENN" evidence="5">
    <location>
        <begin position="189"/>
        <end position="636"/>
    </location>
</feature>
<dbReference type="Gene3D" id="2.100.10.50">
    <property type="match status" value="1"/>
</dbReference>
<dbReference type="PANTHER" id="PTHR12296">
    <property type="entry name" value="DENN DOMAIN-CONTAINING PROTEIN 4"/>
    <property type="match status" value="1"/>
</dbReference>
<dbReference type="Pfam" id="PF03456">
    <property type="entry name" value="uDENN"/>
    <property type="match status" value="1"/>
</dbReference>
<evidence type="ECO:0000313" key="7">
    <source>
        <dbReference type="Ensembl" id="ENSENLP00000055055.1"/>
    </source>
</evidence>
<dbReference type="Pfam" id="PF02141">
    <property type="entry name" value="DENN"/>
    <property type="match status" value="1"/>
</dbReference>
<dbReference type="InterPro" id="IPR001194">
    <property type="entry name" value="cDENN_dom"/>
</dbReference>